<comment type="caution">
    <text evidence="4">The sequence shown here is derived from an EMBL/GenBank/DDBJ whole genome shotgun (WGS) entry which is preliminary data.</text>
</comment>
<evidence type="ECO:0000256" key="2">
    <source>
        <dbReference type="SAM" id="Phobius"/>
    </source>
</evidence>
<keyword evidence="1" id="KW-0560">Oxidoreductase</keyword>
<dbReference type="InterPro" id="IPR036188">
    <property type="entry name" value="FAD/NAD-bd_sf"/>
</dbReference>
<dbReference type="PRINTS" id="PR00368">
    <property type="entry name" value="FADPNR"/>
</dbReference>
<feature type="domain" description="FAD/NAD(P)-binding" evidence="3">
    <location>
        <begin position="6"/>
        <end position="305"/>
    </location>
</feature>
<organism evidence="4 5">
    <name type="scientific">Candidatus Avichristensenella intestinipullorum</name>
    <dbReference type="NCBI Taxonomy" id="2840693"/>
    <lineage>
        <taxon>Bacteria</taxon>
        <taxon>Bacillati</taxon>
        <taxon>Bacillota</taxon>
        <taxon>Clostridia</taxon>
        <taxon>Candidatus Avichristensenella</taxon>
    </lineage>
</organism>
<evidence type="ECO:0000313" key="5">
    <source>
        <dbReference type="Proteomes" id="UP000886819"/>
    </source>
</evidence>
<keyword evidence="2" id="KW-0472">Membrane</keyword>
<name>A0A9D0YUJ4_9FIRM</name>
<dbReference type="PANTHER" id="PTHR42949">
    <property type="entry name" value="ANAEROBIC GLYCEROL-3-PHOSPHATE DEHYDROGENASE SUBUNIT B"/>
    <property type="match status" value="1"/>
</dbReference>
<protein>
    <submittedName>
        <fullName evidence="4">FAD-dependent oxidoreductase</fullName>
    </submittedName>
</protein>
<gene>
    <name evidence="4" type="ORF">IAA66_01490</name>
</gene>
<dbReference type="Pfam" id="PF07992">
    <property type="entry name" value="Pyr_redox_2"/>
    <property type="match status" value="1"/>
</dbReference>
<dbReference type="EMBL" id="DVFI01000020">
    <property type="protein sequence ID" value="HIQ62243.1"/>
    <property type="molecule type" value="Genomic_DNA"/>
</dbReference>
<dbReference type="GO" id="GO:0016491">
    <property type="term" value="F:oxidoreductase activity"/>
    <property type="evidence" value="ECO:0007669"/>
    <property type="project" value="UniProtKB-KW"/>
</dbReference>
<evidence type="ECO:0000259" key="3">
    <source>
        <dbReference type="Pfam" id="PF07992"/>
    </source>
</evidence>
<dbReference type="AlphaFoldDB" id="A0A9D0YUJ4"/>
<reference evidence="4" key="2">
    <citation type="journal article" date="2021" name="PeerJ">
        <title>Extensive microbial diversity within the chicken gut microbiome revealed by metagenomics and culture.</title>
        <authorList>
            <person name="Gilroy R."/>
            <person name="Ravi A."/>
            <person name="Getino M."/>
            <person name="Pursley I."/>
            <person name="Horton D.L."/>
            <person name="Alikhan N.F."/>
            <person name="Baker D."/>
            <person name="Gharbi K."/>
            <person name="Hall N."/>
            <person name="Watson M."/>
            <person name="Adriaenssens E.M."/>
            <person name="Foster-Nyarko E."/>
            <person name="Jarju S."/>
            <person name="Secka A."/>
            <person name="Antonio M."/>
            <person name="Oren A."/>
            <person name="Chaudhuri R.R."/>
            <person name="La Ragione R."/>
            <person name="Hildebrand F."/>
            <person name="Pallen M.J."/>
        </authorList>
    </citation>
    <scope>NUCLEOTIDE SEQUENCE</scope>
    <source>
        <strain evidence="4">ChiHile30-977</strain>
    </source>
</reference>
<keyword evidence="2" id="KW-1133">Transmembrane helix</keyword>
<dbReference type="InterPro" id="IPR023753">
    <property type="entry name" value="FAD/NAD-binding_dom"/>
</dbReference>
<proteinExistence type="predicted"/>
<dbReference type="PRINTS" id="PR00411">
    <property type="entry name" value="PNDRDTASEI"/>
</dbReference>
<dbReference type="Proteomes" id="UP000886819">
    <property type="component" value="Unassembled WGS sequence"/>
</dbReference>
<dbReference type="SUPFAM" id="SSF51905">
    <property type="entry name" value="FAD/NAD(P)-binding domain"/>
    <property type="match status" value="1"/>
</dbReference>
<reference evidence="4" key="1">
    <citation type="submission" date="2020-10" db="EMBL/GenBank/DDBJ databases">
        <authorList>
            <person name="Gilroy R."/>
        </authorList>
    </citation>
    <scope>NUCLEOTIDE SEQUENCE</scope>
    <source>
        <strain evidence="4">ChiHile30-977</strain>
    </source>
</reference>
<keyword evidence="2" id="KW-0812">Transmembrane</keyword>
<feature type="transmembrane region" description="Helical" evidence="2">
    <location>
        <begin position="96"/>
        <end position="118"/>
    </location>
</feature>
<accession>A0A9D0YUJ4</accession>
<evidence type="ECO:0000313" key="4">
    <source>
        <dbReference type="EMBL" id="HIQ62243.1"/>
    </source>
</evidence>
<sequence length="415" mass="44389">MERKVDVAIIGGGPAGLAAALKAAERGAQVLVLERDREPGGILQQCIHNGFGLHYFGEELTGPEYAARFVRKVRENPNIEIICDAMVLEFTEDRRILAVSAAQGLISVAAGAVVLAMGCRERTRGALNIPGSRPAGVYTAGCAQRLVNMEGYLPGREVVILGSGDIGLIMARRMTWEGAKVKLVAELMPYSSGLTRNIVQCLQDNDIPLRFNHTVVQIHGRERVTAVTVAEVNPETRLPIAGTEETIPCDTLLLSVGLLPENELTRQAGVQMDAVTGGAVVDENRQTSLPGVFACGNVLHVHDLVDNVSHESEVAGAAAAEYALRGAAHTPAHQVKPEGGVRYVVPQVLSTGASGKLDLYFRVGNAYKPARLTVSCGDKVLVNRKKQIMTPGEMEKITIDATNLTGDVHVRVEEA</sequence>
<dbReference type="Gene3D" id="3.50.50.60">
    <property type="entry name" value="FAD/NAD(P)-binding domain"/>
    <property type="match status" value="2"/>
</dbReference>
<dbReference type="InterPro" id="IPR051691">
    <property type="entry name" value="Metab_Enz_Cyan_OpOx_G3PDH"/>
</dbReference>
<evidence type="ECO:0000256" key="1">
    <source>
        <dbReference type="ARBA" id="ARBA00023002"/>
    </source>
</evidence>
<dbReference type="PANTHER" id="PTHR42949:SF3">
    <property type="entry name" value="ANAEROBIC GLYCEROL-3-PHOSPHATE DEHYDROGENASE SUBUNIT B"/>
    <property type="match status" value="1"/>
</dbReference>